<dbReference type="SUPFAM" id="SSF56219">
    <property type="entry name" value="DNase I-like"/>
    <property type="match status" value="1"/>
</dbReference>
<dbReference type="Pfam" id="PF02383">
    <property type="entry name" value="Syja_N"/>
    <property type="match status" value="1"/>
</dbReference>
<keyword evidence="4" id="KW-0378">Hydrolase</keyword>
<dbReference type="AlphaFoldDB" id="A0AAD1UI85"/>
<evidence type="ECO:0000313" key="8">
    <source>
        <dbReference type="Proteomes" id="UP001295684"/>
    </source>
</evidence>
<dbReference type="InterPro" id="IPR036691">
    <property type="entry name" value="Endo/exonu/phosph_ase_sf"/>
</dbReference>
<sequence>MEDIDVAYPEYEWIVELGRLTKISPANGQTPKKALFIENKTLLIQEVDMSPSPIEPEGGYKIKGILGIIQIFPISYLLVIKEHKLVHEITIPIRMRIYEITEVDLLILDKEGEENVEYKDAIIKIMKFGFYYSPDVDLTHRIHGDFNHSDREERKTELIKDIPKENLENLDNQDKFWWNKRLYQNFELCGIAESPWRIRMIRGHVGCEEMLLGISTQMNITLISRKATLMGGIIDTGIDDDGSVSHYVETEQCIEIGSNFISFVMVRGAVPCFYDTELIREFEMHDPAFKYHVKSMIEDYEKVICINLLDINNPYEFSLTKFYEFLVKENLDAFKDCLRYKLINYKEEVLKDDIEKNKQLTASAEAMKFLWITSEGSVKKTQKCAPRFNCLHNLHRSNECQQKISLIVLKKIIRALHDEYVVDETQVKWKLLFPKIEAMYKANQAKICIESGCHCIASKKQEDDGYFQAMYSQITSIEKYFYNFVTSIQAREDNLYQEALEYIRGLNMNQEGVADNSIDKKLFEEEQKYSRINRYKFGFLTWNLAGKNYDKKMDFYRTLHSNKETLHEPADIIFVGFQETRKLNAFAILKGASKTRSDRLKQEVLVALNKIARKHDSDFDYLCFAEESMCGQLILGYCKSSIKWKISKIAMTKIKQGFGGKTGNKGAVVIRFNLDNTSMIVANAHLESGKKHLAERLFQFKDIKENCIVGKGKKSYKFESHKCKFFIGDLNFRINLDYEEAKSLAQNFMPDDKKILEEKDQLNIAKATEEYLQDIREGPLNFRPTYKYDDNSDVYDTSKKLRAPAWCDRILWFKNEKHIDQLSYERKENQFSDHRPVLSFMSVLTYTHDSKLMRELKQEMVRERKEEYFRSRRDSYFSYAVTGKFEEDNKRDFEEDEIEESQETENQESENTV</sequence>
<evidence type="ECO:0000256" key="2">
    <source>
        <dbReference type="ARBA" id="ARBA00009678"/>
    </source>
</evidence>
<proteinExistence type="inferred from homology"/>
<protein>
    <recommendedName>
        <fullName evidence="3">phosphoinositide 5-phosphatase</fullName>
        <ecNumber evidence="3">3.1.3.36</ecNumber>
    </recommendedName>
</protein>
<dbReference type="PANTHER" id="PTHR11200:SF275">
    <property type="entry name" value="LD06095P"/>
    <property type="match status" value="1"/>
</dbReference>
<dbReference type="PROSITE" id="PS50275">
    <property type="entry name" value="SAC"/>
    <property type="match status" value="1"/>
</dbReference>
<evidence type="ECO:0000256" key="1">
    <source>
        <dbReference type="ARBA" id="ARBA00008943"/>
    </source>
</evidence>
<dbReference type="InterPro" id="IPR002013">
    <property type="entry name" value="SAC_dom"/>
</dbReference>
<dbReference type="Gene3D" id="3.60.10.10">
    <property type="entry name" value="Endonuclease/exonuclease/phosphatase"/>
    <property type="match status" value="1"/>
</dbReference>
<dbReference type="GO" id="GO:0046856">
    <property type="term" value="P:phosphatidylinositol dephosphorylation"/>
    <property type="evidence" value="ECO:0007669"/>
    <property type="project" value="InterPro"/>
</dbReference>
<comment type="similarity">
    <text evidence="2">In the central section; belongs to the inositol 1,4,5-trisphosphate 5-phosphatase family.</text>
</comment>
<dbReference type="SMART" id="SM00128">
    <property type="entry name" value="IPPc"/>
    <property type="match status" value="1"/>
</dbReference>
<evidence type="ECO:0000256" key="5">
    <source>
        <dbReference type="SAM" id="MobiDB-lite"/>
    </source>
</evidence>
<dbReference type="EC" id="3.1.3.36" evidence="3"/>
<gene>
    <name evidence="7" type="ORF">ECRASSUSDP1_LOCUS7134</name>
</gene>
<comment type="caution">
    <text evidence="7">The sequence shown here is derived from an EMBL/GenBank/DDBJ whole genome shotgun (WGS) entry which is preliminary data.</text>
</comment>
<keyword evidence="8" id="KW-1185">Reference proteome</keyword>
<evidence type="ECO:0000256" key="4">
    <source>
        <dbReference type="ARBA" id="ARBA00022801"/>
    </source>
</evidence>
<evidence type="ECO:0000259" key="6">
    <source>
        <dbReference type="PROSITE" id="PS50275"/>
    </source>
</evidence>
<dbReference type="GO" id="GO:0004439">
    <property type="term" value="F:phosphatidylinositol-4,5-bisphosphate 5-phosphatase activity"/>
    <property type="evidence" value="ECO:0007669"/>
    <property type="project" value="UniProtKB-EC"/>
</dbReference>
<evidence type="ECO:0000313" key="7">
    <source>
        <dbReference type="EMBL" id="CAI2365856.1"/>
    </source>
</evidence>
<feature type="compositionally biased region" description="Acidic residues" evidence="5">
    <location>
        <begin position="894"/>
        <end position="913"/>
    </location>
</feature>
<accession>A0AAD1UI85</accession>
<dbReference type="Proteomes" id="UP001295684">
    <property type="component" value="Unassembled WGS sequence"/>
</dbReference>
<reference evidence="7" key="1">
    <citation type="submission" date="2023-07" db="EMBL/GenBank/DDBJ databases">
        <authorList>
            <consortium name="AG Swart"/>
            <person name="Singh M."/>
            <person name="Singh A."/>
            <person name="Seah K."/>
            <person name="Emmerich C."/>
        </authorList>
    </citation>
    <scope>NUCLEOTIDE SEQUENCE</scope>
    <source>
        <strain evidence="7">DP1</strain>
    </source>
</reference>
<dbReference type="PANTHER" id="PTHR11200">
    <property type="entry name" value="INOSITOL 5-PHOSPHATASE"/>
    <property type="match status" value="1"/>
</dbReference>
<organism evidence="7 8">
    <name type="scientific">Euplotes crassus</name>
    <dbReference type="NCBI Taxonomy" id="5936"/>
    <lineage>
        <taxon>Eukaryota</taxon>
        <taxon>Sar</taxon>
        <taxon>Alveolata</taxon>
        <taxon>Ciliophora</taxon>
        <taxon>Intramacronucleata</taxon>
        <taxon>Spirotrichea</taxon>
        <taxon>Hypotrichia</taxon>
        <taxon>Euplotida</taxon>
        <taxon>Euplotidae</taxon>
        <taxon>Moneuplotes</taxon>
    </lineage>
</organism>
<evidence type="ECO:0000256" key="3">
    <source>
        <dbReference type="ARBA" id="ARBA00013044"/>
    </source>
</evidence>
<dbReference type="InterPro" id="IPR046985">
    <property type="entry name" value="IP5"/>
</dbReference>
<dbReference type="Pfam" id="PF22669">
    <property type="entry name" value="Exo_endo_phos2"/>
    <property type="match status" value="1"/>
</dbReference>
<dbReference type="InterPro" id="IPR000300">
    <property type="entry name" value="IPPc"/>
</dbReference>
<name>A0AAD1UI85_EUPCR</name>
<dbReference type="EMBL" id="CAMPGE010006939">
    <property type="protein sequence ID" value="CAI2365856.1"/>
    <property type="molecule type" value="Genomic_DNA"/>
</dbReference>
<feature type="domain" description="SAC" evidence="6">
    <location>
        <begin position="129"/>
        <end position="416"/>
    </location>
</feature>
<comment type="similarity">
    <text evidence="1">Belongs to the synaptojanin family.</text>
</comment>
<feature type="region of interest" description="Disordered" evidence="5">
    <location>
        <begin position="888"/>
        <end position="913"/>
    </location>
</feature>